<feature type="transmembrane region" description="Helical" evidence="2">
    <location>
        <begin position="64"/>
        <end position="85"/>
    </location>
</feature>
<evidence type="ECO:0000313" key="4">
    <source>
        <dbReference type="Proteomes" id="UP001595797"/>
    </source>
</evidence>
<sequence length="104" mass="10936">MSQQQLSRPRFSSREAFRRRRSVASDLAHGTGLTATAARAARRGASAPPRPLRRAEEADLGATTVEYAMVVLAAAAFGGVMAAVLSSGQVRELLTAIIEKALGV</sequence>
<dbReference type="InterPro" id="IPR025338">
    <property type="entry name" value="DUF4244"/>
</dbReference>
<dbReference type="Pfam" id="PF14029">
    <property type="entry name" value="DUF4244"/>
    <property type="match status" value="1"/>
</dbReference>
<reference evidence="4" key="1">
    <citation type="journal article" date="2019" name="Int. J. Syst. Evol. Microbiol.">
        <title>The Global Catalogue of Microorganisms (GCM) 10K type strain sequencing project: providing services to taxonomists for standard genome sequencing and annotation.</title>
        <authorList>
            <consortium name="The Broad Institute Genomics Platform"/>
            <consortium name="The Broad Institute Genome Sequencing Center for Infectious Disease"/>
            <person name="Wu L."/>
            <person name="Ma J."/>
        </authorList>
    </citation>
    <scope>NUCLEOTIDE SEQUENCE [LARGE SCALE GENOMIC DNA]</scope>
    <source>
        <strain evidence="4">CGMCC 4.6946</strain>
    </source>
</reference>
<feature type="region of interest" description="Disordered" evidence="1">
    <location>
        <begin position="1"/>
        <end position="53"/>
    </location>
</feature>
<organism evidence="3 4">
    <name type="scientific">Kocuria oceani</name>
    <dbReference type="NCBI Taxonomy" id="988827"/>
    <lineage>
        <taxon>Bacteria</taxon>
        <taxon>Bacillati</taxon>
        <taxon>Actinomycetota</taxon>
        <taxon>Actinomycetes</taxon>
        <taxon>Micrococcales</taxon>
        <taxon>Micrococcaceae</taxon>
        <taxon>Kocuria</taxon>
    </lineage>
</organism>
<keyword evidence="4" id="KW-1185">Reference proteome</keyword>
<dbReference type="EMBL" id="JBHSIW010000007">
    <property type="protein sequence ID" value="MFC4903371.1"/>
    <property type="molecule type" value="Genomic_DNA"/>
</dbReference>
<evidence type="ECO:0000256" key="1">
    <source>
        <dbReference type="SAM" id="MobiDB-lite"/>
    </source>
</evidence>
<name>A0ABV9TIM2_9MICC</name>
<accession>A0ABV9TIM2</accession>
<protein>
    <submittedName>
        <fullName evidence="3">DUF4244 domain-containing protein</fullName>
    </submittedName>
</protein>
<evidence type="ECO:0000313" key="3">
    <source>
        <dbReference type="EMBL" id="MFC4903371.1"/>
    </source>
</evidence>
<keyword evidence="2" id="KW-0472">Membrane</keyword>
<proteinExistence type="predicted"/>
<gene>
    <name evidence="3" type="ORF">ACFPCS_07305</name>
</gene>
<keyword evidence="2" id="KW-0812">Transmembrane</keyword>
<evidence type="ECO:0000256" key="2">
    <source>
        <dbReference type="SAM" id="Phobius"/>
    </source>
</evidence>
<dbReference type="RefSeq" id="WP_277550696.1">
    <property type="nucleotide sequence ID" value="NZ_JARAMH010000004.1"/>
</dbReference>
<comment type="caution">
    <text evidence="3">The sequence shown here is derived from an EMBL/GenBank/DDBJ whole genome shotgun (WGS) entry which is preliminary data.</text>
</comment>
<dbReference type="Proteomes" id="UP001595797">
    <property type="component" value="Unassembled WGS sequence"/>
</dbReference>
<keyword evidence="2" id="KW-1133">Transmembrane helix</keyword>
<feature type="compositionally biased region" description="Low complexity" evidence="1">
    <location>
        <begin position="24"/>
        <end position="47"/>
    </location>
</feature>